<name>A0ABD1ASJ1_CARAN</name>
<comment type="caution">
    <text evidence="3">The sequence shown here is derived from an EMBL/GenBank/DDBJ whole genome shotgun (WGS) entry which is preliminary data.</text>
</comment>
<sequence>MEIIESLEEIPVQNPQVEDFSWSDLNWTKFGTSEHHDDVALIPYARVDEFIIGECSNAECPTRFHIERGRKRSRGSLKEYKSDEYLEYRLYWCSFGPENYGEGGGVLPSRKYRLNTRNRAARPQSMRGCTCHFVVKRLYARPSLALLIYNERRHVNKAGIVCHGPLDRDAIGPGAKKIPYICNEIQQQTMSMIYLGIPEENVLEKHIEGIQRYCGSDATVNSLASQYVHKLGMIIKRSTHELDLDDQASIKIWTERNKKSIFFYQESSETDQFMLGIQTEWQLQQLVRFGHCSLVAADSTFGIKRLKYPLCTLLVFDSRHHALPVAWIISRSYLKSDVEKWMKILLQRAQSVEPGFKINGFIIDDAATEIDPIRDTFCCPVLFSLWRVRRSWLRNVVKKCDSIEVQRELFKCLGELVYSIWDGVDTSKALERLTQDFVDQTAFMQYFTSTWLPKIGMWLSTIKSLPLASQEACGAIEAYHIKLKVKLFDDTHLGALQRVDWLVHKLTTELHSSYWLDRYADESDSFQNVKEEYIASTSWHRAMEIPDSAVTLDNNNILVAKVQSQKDTNITRVVWNPGSEFAFCDCAWSLQGNLCKHIIKVNTMCENHERYGDSMSLRSFKEKLQNIKMKPMDDSIALDLSMALTLQMFDQIKQLVRFSRVDDISKIVNDLPVKWGCKKSRTTIGIPASIAAFTKRKTQKPKLGHRTRQDTHNRRSRFRLHFQVFTSMKMVDQRKAKGEYIQWRPEESKMMIELAANCIKKGWFDPKGRMFKKTVETQILSVLNEKFNGHKTYKHYINRIKILKNQYRDFVNLLHFDSKFEWNPITNKFTAPDQVWNAYFTDYPNHTHLRYQTHEEYENMKLLFGQNVPKTRRFDRSNSQVGKNEKPKQEVVLITTTTTDDDEVIHESMENFFEKALPDQEDRNDDASVESVKEKDVLKKVTTELTSIDSFGKQMLQIMQERSMVEGKNSKVWDAIIEIPNLSNNERYKALTMIQKLEMRDVFVNMSAEDRLGWIQYNTK</sequence>
<evidence type="ECO:0000256" key="1">
    <source>
        <dbReference type="PROSITE-ProRule" id="PRU00325"/>
    </source>
</evidence>
<dbReference type="PANTHER" id="PTHR33977">
    <property type="entry name" value="ZINC ION BINDING PROTEIN"/>
    <property type="match status" value="1"/>
</dbReference>
<evidence type="ECO:0000259" key="2">
    <source>
        <dbReference type="PROSITE" id="PS50966"/>
    </source>
</evidence>
<proteinExistence type="predicted"/>
<organism evidence="3 4">
    <name type="scientific">Cardamine amara subsp. amara</name>
    <dbReference type="NCBI Taxonomy" id="228776"/>
    <lineage>
        <taxon>Eukaryota</taxon>
        <taxon>Viridiplantae</taxon>
        <taxon>Streptophyta</taxon>
        <taxon>Embryophyta</taxon>
        <taxon>Tracheophyta</taxon>
        <taxon>Spermatophyta</taxon>
        <taxon>Magnoliopsida</taxon>
        <taxon>eudicotyledons</taxon>
        <taxon>Gunneridae</taxon>
        <taxon>Pentapetalae</taxon>
        <taxon>rosids</taxon>
        <taxon>malvids</taxon>
        <taxon>Brassicales</taxon>
        <taxon>Brassicaceae</taxon>
        <taxon>Cardamineae</taxon>
        <taxon>Cardamine</taxon>
    </lineage>
</organism>
<dbReference type="AlphaFoldDB" id="A0ABD1ASJ1"/>
<protein>
    <recommendedName>
        <fullName evidence="2">SWIM-type domain-containing protein</fullName>
    </recommendedName>
</protein>
<keyword evidence="1" id="KW-0862">Zinc</keyword>
<keyword evidence="4" id="KW-1185">Reference proteome</keyword>
<accession>A0ABD1ASJ1</accession>
<dbReference type="InterPro" id="IPR024752">
    <property type="entry name" value="Myb/SANT-like_dom"/>
</dbReference>
<feature type="domain" description="SWIM-type" evidence="2">
    <location>
        <begin position="569"/>
        <end position="606"/>
    </location>
</feature>
<evidence type="ECO:0000313" key="4">
    <source>
        <dbReference type="Proteomes" id="UP001558713"/>
    </source>
</evidence>
<reference evidence="3 4" key="1">
    <citation type="submission" date="2024-04" db="EMBL/GenBank/DDBJ databases">
        <title>Genome assembly C_amara_ONT_v2.</title>
        <authorList>
            <person name="Yant L."/>
            <person name="Moore C."/>
            <person name="Slenker M."/>
        </authorList>
    </citation>
    <scope>NUCLEOTIDE SEQUENCE [LARGE SCALE GENOMIC DNA]</scope>
    <source>
        <tissue evidence="3">Leaf</tissue>
    </source>
</reference>
<dbReference type="EMBL" id="JBANAX010000429">
    <property type="protein sequence ID" value="KAL1209091.1"/>
    <property type="molecule type" value="Genomic_DNA"/>
</dbReference>
<evidence type="ECO:0000313" key="3">
    <source>
        <dbReference type="EMBL" id="KAL1209091.1"/>
    </source>
</evidence>
<dbReference type="Pfam" id="PF04434">
    <property type="entry name" value="SWIM"/>
    <property type="match status" value="1"/>
</dbReference>
<keyword evidence="1" id="KW-0479">Metal-binding</keyword>
<dbReference type="Pfam" id="PF12776">
    <property type="entry name" value="Myb_DNA-bind_3"/>
    <property type="match status" value="1"/>
</dbReference>
<dbReference type="InterPro" id="IPR007527">
    <property type="entry name" value="Znf_SWIM"/>
</dbReference>
<dbReference type="GO" id="GO:0008270">
    <property type="term" value="F:zinc ion binding"/>
    <property type="evidence" value="ECO:0007669"/>
    <property type="project" value="UniProtKB-KW"/>
</dbReference>
<dbReference type="PROSITE" id="PS50966">
    <property type="entry name" value="ZF_SWIM"/>
    <property type="match status" value="1"/>
</dbReference>
<gene>
    <name evidence="3" type="ORF">V5N11_033854</name>
</gene>
<dbReference type="Pfam" id="PF24769">
    <property type="entry name" value="At2g29880_C"/>
    <property type="match status" value="1"/>
</dbReference>
<dbReference type="PANTHER" id="PTHR33977:SF2">
    <property type="entry name" value="OS09G0309100 PROTEIN"/>
    <property type="match status" value="1"/>
</dbReference>
<dbReference type="Proteomes" id="UP001558713">
    <property type="component" value="Unassembled WGS sequence"/>
</dbReference>
<dbReference type="InterPro" id="IPR056253">
    <property type="entry name" value="At2g29880-like_C"/>
</dbReference>
<keyword evidence="1" id="KW-0863">Zinc-finger</keyword>